<evidence type="ECO:0000313" key="2">
    <source>
        <dbReference type="EMBL" id="KMM39101.1"/>
    </source>
</evidence>
<reference evidence="2" key="1">
    <citation type="submission" date="2015-06" db="EMBL/GenBank/DDBJ databases">
        <authorList>
            <person name="Liu B."/>
            <person name="Wang J."/>
            <person name="Zhu Y."/>
            <person name="Liu G."/>
            <person name="Chen Q."/>
            <person name="Zheng C."/>
            <person name="Che J."/>
            <person name="Ge C."/>
            <person name="Shi H."/>
            <person name="Pan Z."/>
            <person name="Liu X."/>
        </authorList>
    </citation>
    <scope>NUCLEOTIDE SEQUENCE [LARGE SCALE GENOMIC DNA]</scope>
    <source>
        <strain evidence="2">DSM 16346</strain>
    </source>
</reference>
<dbReference type="EMBL" id="LELK01000001">
    <property type="protein sequence ID" value="KMM39101.1"/>
    <property type="molecule type" value="Genomic_DNA"/>
</dbReference>
<gene>
    <name evidence="2" type="ORF">AB986_07675</name>
</gene>
<feature type="transmembrane region" description="Helical" evidence="1">
    <location>
        <begin position="12"/>
        <end position="35"/>
    </location>
</feature>
<name>A0A0J6CS47_9BACL</name>
<keyword evidence="3" id="KW-1185">Reference proteome</keyword>
<dbReference type="OrthoDB" id="2972852at2"/>
<keyword evidence="1" id="KW-0472">Membrane</keyword>
<evidence type="ECO:0000256" key="1">
    <source>
        <dbReference type="SAM" id="Phobius"/>
    </source>
</evidence>
<accession>A0A0J6CS47</accession>
<keyword evidence="1" id="KW-0812">Transmembrane</keyword>
<dbReference type="RefSeq" id="WP_048310271.1">
    <property type="nucleotide sequence ID" value="NZ_CP119526.1"/>
</dbReference>
<organism evidence="2 3">
    <name type="scientific">Guptibacillus hwajinpoensis</name>
    <dbReference type="NCBI Taxonomy" id="208199"/>
    <lineage>
        <taxon>Bacteria</taxon>
        <taxon>Bacillati</taxon>
        <taxon>Bacillota</taxon>
        <taxon>Bacilli</taxon>
        <taxon>Bacillales</taxon>
        <taxon>Guptibacillaceae</taxon>
        <taxon>Guptibacillus</taxon>
    </lineage>
</organism>
<dbReference type="AlphaFoldDB" id="A0A0J6CS47"/>
<dbReference type="Proteomes" id="UP000035996">
    <property type="component" value="Unassembled WGS sequence"/>
</dbReference>
<protein>
    <submittedName>
        <fullName evidence="2">Uncharacterized protein</fullName>
    </submittedName>
</protein>
<dbReference type="STRING" id="157733.AB986_07675"/>
<proteinExistence type="predicted"/>
<keyword evidence="1" id="KW-1133">Transmembrane helix</keyword>
<comment type="caution">
    <text evidence="2">The sequence shown here is derived from an EMBL/GenBank/DDBJ whole genome shotgun (WGS) entry which is preliminary data.</text>
</comment>
<sequence length="113" mass="13577">MFFPEAKDLAQVEFYTFIASMIYLFIVSIMLFYIFYRLAMVSNHRGLMNFFMYLMSLLLRMPFQSVEVMGESQLSRRRIIKEVWKELLVISVATIWFLIGLILAYFQIQDFKN</sequence>
<evidence type="ECO:0000313" key="3">
    <source>
        <dbReference type="Proteomes" id="UP000035996"/>
    </source>
</evidence>
<feature type="transmembrane region" description="Helical" evidence="1">
    <location>
        <begin position="87"/>
        <end position="108"/>
    </location>
</feature>